<feature type="transmembrane region" description="Helical" evidence="8">
    <location>
        <begin position="48"/>
        <end position="69"/>
    </location>
</feature>
<gene>
    <name evidence="9" type="primary">panF_2</name>
    <name evidence="9" type="ORF">A21D_02425</name>
</gene>
<accession>A0A2K9J0H7</accession>
<dbReference type="InterPro" id="IPR050277">
    <property type="entry name" value="Sodium:Solute_Symporter"/>
</dbReference>
<dbReference type="AlphaFoldDB" id="A0A2K9J0H7"/>
<feature type="transmembrane region" description="Helical" evidence="8">
    <location>
        <begin position="6"/>
        <end position="28"/>
    </location>
</feature>
<dbReference type="Proteomes" id="UP000234237">
    <property type="component" value="Chromosome"/>
</dbReference>
<evidence type="ECO:0000256" key="2">
    <source>
        <dbReference type="ARBA" id="ARBA00006434"/>
    </source>
</evidence>
<feature type="transmembrane region" description="Helical" evidence="8">
    <location>
        <begin position="392"/>
        <end position="414"/>
    </location>
</feature>
<protein>
    <submittedName>
        <fullName evidence="9">Sodium/pantothenate symporter</fullName>
    </submittedName>
</protein>
<dbReference type="PANTHER" id="PTHR48086:SF7">
    <property type="entry name" value="SODIUM-SOLUTE SYMPORTER-RELATED"/>
    <property type="match status" value="1"/>
</dbReference>
<evidence type="ECO:0000256" key="4">
    <source>
        <dbReference type="ARBA" id="ARBA00022692"/>
    </source>
</evidence>
<evidence type="ECO:0000256" key="7">
    <source>
        <dbReference type="RuleBase" id="RU362091"/>
    </source>
</evidence>
<keyword evidence="6 8" id="KW-0472">Membrane</keyword>
<sequence>MFPEEQKMVLGSIVILYFFFLFALSVYINKSSIKTYDDYNLASRNVSLFPIILTFVGTAVGGSTLLGFMENGYVLGMGQQWLNISLLVVGILMAFFLVKKIRKIGSKHRMVTIGDFTALRYGESARIPTVISILIAYCAITGMQFTAIATILNLTIDLSMTTGVVISWVLLTIKTYYGGLKSVIWQDAVHGTIQTVGVFLLFFATLIVAGDFSTISQNAQAINEGNHLNVFGIPPTEVLIYTVTIGGYQFVRQDLWQRYWAASSDRVALRGYWASIILGCLIGAFVIAIGVLGKYGLQLNMENSALIYYEVITNVFHFPIIIIMITALMATVISTADSFFMASSSSVINDLIKPRMKNRDDTKLLKYSRLSVILVSVFALLLSLYIPQIVNLWVTGTAMLVSGLLAPVVFGLFWKGATKQAGISSMWLGLVVAVTWQIAGHPFGIHPVFLGLPISILTLLIVSFLTKDKEQDNSIDIANYLLLGGGDHFVFENNER</sequence>
<dbReference type="EMBL" id="CP018622">
    <property type="protein sequence ID" value="AUJ25472.1"/>
    <property type="molecule type" value="Genomic_DNA"/>
</dbReference>
<feature type="transmembrane region" description="Helical" evidence="8">
    <location>
        <begin position="230"/>
        <end position="251"/>
    </location>
</feature>
<evidence type="ECO:0000256" key="8">
    <source>
        <dbReference type="SAM" id="Phobius"/>
    </source>
</evidence>
<dbReference type="Gene3D" id="1.20.1730.10">
    <property type="entry name" value="Sodium/glucose cotransporter"/>
    <property type="match status" value="1"/>
</dbReference>
<feature type="transmembrane region" description="Helical" evidence="8">
    <location>
        <begin position="421"/>
        <end position="439"/>
    </location>
</feature>
<evidence type="ECO:0000256" key="1">
    <source>
        <dbReference type="ARBA" id="ARBA00004141"/>
    </source>
</evidence>
<dbReference type="GO" id="GO:0005886">
    <property type="term" value="C:plasma membrane"/>
    <property type="evidence" value="ECO:0007669"/>
    <property type="project" value="TreeGrafter"/>
</dbReference>
<dbReference type="PROSITE" id="PS50283">
    <property type="entry name" value="NA_SOLUT_SYMP_3"/>
    <property type="match status" value="1"/>
</dbReference>
<dbReference type="PANTHER" id="PTHR48086">
    <property type="entry name" value="SODIUM/PROLINE SYMPORTER-RELATED"/>
    <property type="match status" value="1"/>
</dbReference>
<proteinExistence type="inferred from homology"/>
<organism evidence="9 10">
    <name type="scientific">Virgibacillus dokdonensis</name>
    <dbReference type="NCBI Taxonomy" id="302167"/>
    <lineage>
        <taxon>Bacteria</taxon>
        <taxon>Bacillati</taxon>
        <taxon>Bacillota</taxon>
        <taxon>Bacilli</taxon>
        <taxon>Bacillales</taxon>
        <taxon>Bacillaceae</taxon>
        <taxon>Virgibacillus</taxon>
    </lineage>
</organism>
<feature type="transmembrane region" description="Helical" evidence="8">
    <location>
        <begin position="158"/>
        <end position="177"/>
    </location>
</feature>
<feature type="transmembrane region" description="Helical" evidence="8">
    <location>
        <begin position="130"/>
        <end position="152"/>
    </location>
</feature>
<feature type="transmembrane region" description="Helical" evidence="8">
    <location>
        <begin position="445"/>
        <end position="465"/>
    </location>
</feature>
<evidence type="ECO:0000313" key="9">
    <source>
        <dbReference type="EMBL" id="AUJ25472.1"/>
    </source>
</evidence>
<dbReference type="RefSeq" id="WP_101933569.1">
    <property type="nucleotide sequence ID" value="NZ_CP018622.1"/>
</dbReference>
<feature type="transmembrane region" description="Helical" evidence="8">
    <location>
        <begin position="189"/>
        <end position="210"/>
    </location>
</feature>
<keyword evidence="3" id="KW-0813">Transport</keyword>
<feature type="transmembrane region" description="Helical" evidence="8">
    <location>
        <begin position="316"/>
        <end position="343"/>
    </location>
</feature>
<evidence type="ECO:0000313" key="10">
    <source>
        <dbReference type="Proteomes" id="UP000234237"/>
    </source>
</evidence>
<dbReference type="InterPro" id="IPR001734">
    <property type="entry name" value="Na/solute_symporter"/>
</dbReference>
<feature type="transmembrane region" description="Helical" evidence="8">
    <location>
        <begin position="272"/>
        <end position="296"/>
    </location>
</feature>
<feature type="transmembrane region" description="Helical" evidence="8">
    <location>
        <begin position="81"/>
        <end position="98"/>
    </location>
</feature>
<keyword evidence="4 8" id="KW-0812">Transmembrane</keyword>
<dbReference type="STRING" id="302167.GCA_900166595_01228"/>
<dbReference type="Pfam" id="PF00474">
    <property type="entry name" value="SSF"/>
    <property type="match status" value="1"/>
</dbReference>
<name>A0A2K9J0H7_9BACI</name>
<comment type="similarity">
    <text evidence="2 7">Belongs to the sodium:solute symporter (SSF) (TC 2.A.21) family.</text>
</comment>
<dbReference type="InterPro" id="IPR038377">
    <property type="entry name" value="Na/Glc_symporter_sf"/>
</dbReference>
<comment type="subcellular location">
    <subcellularLocation>
        <location evidence="1">Membrane</location>
        <topology evidence="1">Multi-pass membrane protein</topology>
    </subcellularLocation>
</comment>
<dbReference type="CDD" id="cd10322">
    <property type="entry name" value="SLC5sbd"/>
    <property type="match status" value="1"/>
</dbReference>
<dbReference type="GO" id="GO:0022857">
    <property type="term" value="F:transmembrane transporter activity"/>
    <property type="evidence" value="ECO:0007669"/>
    <property type="project" value="InterPro"/>
</dbReference>
<evidence type="ECO:0000256" key="5">
    <source>
        <dbReference type="ARBA" id="ARBA00022989"/>
    </source>
</evidence>
<feature type="transmembrane region" description="Helical" evidence="8">
    <location>
        <begin position="364"/>
        <end position="386"/>
    </location>
</feature>
<evidence type="ECO:0000256" key="6">
    <source>
        <dbReference type="ARBA" id="ARBA00023136"/>
    </source>
</evidence>
<reference evidence="10" key="1">
    <citation type="submission" date="2016-11" db="EMBL/GenBank/DDBJ databases">
        <title>Complete genome sequence of Virgibacillus pantothenticus 21D, a halophilic bacterium isolated from the deep hypersaline anoxic basin Discovery in the Mediterranean Sea.</title>
        <authorList>
            <person name="Zeaiter Z."/>
            <person name="Booth J.M."/>
            <person name="Prosdocimi E.M."/>
            <person name="Mapelli F."/>
            <person name="Fusi M."/>
            <person name="Daffonchio D."/>
            <person name="Borin S."/>
            <person name="Crotti E."/>
        </authorList>
    </citation>
    <scope>NUCLEOTIDE SEQUENCE [LARGE SCALE GENOMIC DNA]</scope>
    <source>
        <strain evidence="10">21D</strain>
    </source>
</reference>
<keyword evidence="5 8" id="KW-1133">Transmembrane helix</keyword>
<evidence type="ECO:0000256" key="3">
    <source>
        <dbReference type="ARBA" id="ARBA00022448"/>
    </source>
</evidence>
<dbReference type="KEGG" id="vpn:A21D_02425"/>